<feature type="domain" description="UspA" evidence="2">
    <location>
        <begin position="4"/>
        <end position="138"/>
    </location>
</feature>
<evidence type="ECO:0000313" key="4">
    <source>
        <dbReference type="Proteomes" id="UP000282323"/>
    </source>
</evidence>
<dbReference type="Proteomes" id="UP000282323">
    <property type="component" value="Unassembled WGS sequence"/>
</dbReference>
<dbReference type="Gene3D" id="3.40.50.620">
    <property type="entry name" value="HUPs"/>
    <property type="match status" value="1"/>
</dbReference>
<dbReference type="AlphaFoldDB" id="A0A3N6MM17"/>
<dbReference type="InterPro" id="IPR006016">
    <property type="entry name" value="UspA"/>
</dbReference>
<proteinExistence type="inferred from homology"/>
<dbReference type="PANTHER" id="PTHR46268">
    <property type="entry name" value="STRESS RESPONSE PROTEIN NHAX"/>
    <property type="match status" value="1"/>
</dbReference>
<comment type="similarity">
    <text evidence="1">Belongs to the universal stress protein A family.</text>
</comment>
<dbReference type="PANTHER" id="PTHR46268:SF6">
    <property type="entry name" value="UNIVERSAL STRESS PROTEIN UP12"/>
    <property type="match status" value="1"/>
</dbReference>
<comment type="caution">
    <text evidence="3">The sequence shown here is derived from an EMBL/GenBank/DDBJ whole genome shotgun (WGS) entry which is preliminary data.</text>
</comment>
<protein>
    <submittedName>
        <fullName evidence="3">Universal stress protein</fullName>
    </submittedName>
</protein>
<dbReference type="RefSeq" id="WP_124194212.1">
    <property type="nucleotide sequence ID" value="NZ_REGA01000002.1"/>
</dbReference>
<sequence length="141" mass="15033">MSTYSEIVFPTDGSDGSTAAFEHALTQARLHDARLHVLYVVDTTYAGVGSMETAIAAMREQGEATANELVGRAEADGIDAVAAIEEGDPYEEIVEYADSDVDLIVMGTHGRSGIDRYLLGSVTEKVVRTADAPVLTVRTQP</sequence>
<dbReference type="PRINTS" id="PR01438">
    <property type="entry name" value="UNVRSLSTRESS"/>
</dbReference>
<dbReference type="InterPro" id="IPR006015">
    <property type="entry name" value="Universal_stress_UspA"/>
</dbReference>
<name>A0A3N6MM17_NATCH</name>
<evidence type="ECO:0000259" key="2">
    <source>
        <dbReference type="Pfam" id="PF00582"/>
    </source>
</evidence>
<organism evidence="3 4">
    <name type="scientific">Natrarchaeobius chitinivorans</name>
    <dbReference type="NCBI Taxonomy" id="1679083"/>
    <lineage>
        <taxon>Archaea</taxon>
        <taxon>Methanobacteriati</taxon>
        <taxon>Methanobacteriota</taxon>
        <taxon>Stenosarchaea group</taxon>
        <taxon>Halobacteria</taxon>
        <taxon>Halobacteriales</taxon>
        <taxon>Natrialbaceae</taxon>
        <taxon>Natrarchaeobius</taxon>
    </lineage>
</organism>
<evidence type="ECO:0000256" key="1">
    <source>
        <dbReference type="ARBA" id="ARBA00008791"/>
    </source>
</evidence>
<accession>A0A3N6MM17</accession>
<evidence type="ECO:0000313" key="3">
    <source>
        <dbReference type="EMBL" id="RQG97091.1"/>
    </source>
</evidence>
<dbReference type="Pfam" id="PF00582">
    <property type="entry name" value="Usp"/>
    <property type="match status" value="1"/>
</dbReference>
<keyword evidence="4" id="KW-1185">Reference proteome</keyword>
<dbReference type="OrthoDB" id="105697at2157"/>
<dbReference type="EMBL" id="REGA01000002">
    <property type="protein sequence ID" value="RQG97091.1"/>
    <property type="molecule type" value="Genomic_DNA"/>
</dbReference>
<dbReference type="SUPFAM" id="SSF52402">
    <property type="entry name" value="Adenine nucleotide alpha hydrolases-like"/>
    <property type="match status" value="1"/>
</dbReference>
<dbReference type="CDD" id="cd00293">
    <property type="entry name" value="USP-like"/>
    <property type="match status" value="1"/>
</dbReference>
<dbReference type="InterPro" id="IPR014729">
    <property type="entry name" value="Rossmann-like_a/b/a_fold"/>
</dbReference>
<reference evidence="3 4" key="1">
    <citation type="submission" date="2018-10" db="EMBL/GenBank/DDBJ databases">
        <title>Natrarchaeobius chitinivorans gen. nov., sp. nov., and Natrarchaeobius haloalkaliphilus sp. nov., alkaliphilic, chitin-utilizing haloarchaea from hypersaline alkaline lakes.</title>
        <authorList>
            <person name="Sorokin D.Y."/>
            <person name="Elcheninov A.G."/>
            <person name="Kostrikina N.A."/>
            <person name="Bale N.J."/>
            <person name="Sinninghe Damste J.S."/>
            <person name="Khijniak T.V."/>
            <person name="Kublanov I.V."/>
            <person name="Toshchakov S.V."/>
        </authorList>
    </citation>
    <scope>NUCLEOTIDE SEQUENCE [LARGE SCALE GENOMIC DNA]</scope>
    <source>
        <strain evidence="3 4">AArcht4T</strain>
    </source>
</reference>
<gene>
    <name evidence="3" type="ORF">EA473_03165</name>
</gene>